<dbReference type="RefSeq" id="XP_040777344.1">
    <property type="nucleotide sequence ID" value="XM_040918927.1"/>
</dbReference>
<comment type="caution">
    <text evidence="2">The sequence shown here is derived from an EMBL/GenBank/DDBJ whole genome shotgun (WGS) entry which is preliminary data.</text>
</comment>
<dbReference type="InterPro" id="IPR001810">
    <property type="entry name" value="F-box_dom"/>
</dbReference>
<dbReference type="AlphaFoldDB" id="A0A9P5CPP4"/>
<organism evidence="2 3">
    <name type="scientific">Cryphonectria parasitica (strain ATCC 38755 / EP155)</name>
    <dbReference type="NCBI Taxonomy" id="660469"/>
    <lineage>
        <taxon>Eukaryota</taxon>
        <taxon>Fungi</taxon>
        <taxon>Dikarya</taxon>
        <taxon>Ascomycota</taxon>
        <taxon>Pezizomycotina</taxon>
        <taxon>Sordariomycetes</taxon>
        <taxon>Sordariomycetidae</taxon>
        <taxon>Diaporthales</taxon>
        <taxon>Cryphonectriaceae</taxon>
        <taxon>Cryphonectria-Endothia species complex</taxon>
        <taxon>Cryphonectria</taxon>
    </lineage>
</organism>
<dbReference type="GeneID" id="63836056"/>
<name>A0A9P5CPP4_CRYP1</name>
<dbReference type="PROSITE" id="PS50181">
    <property type="entry name" value="FBOX"/>
    <property type="match status" value="1"/>
</dbReference>
<proteinExistence type="predicted"/>
<gene>
    <name evidence="2" type="ORF">M406DRAFT_290838</name>
</gene>
<dbReference type="InterPro" id="IPR036047">
    <property type="entry name" value="F-box-like_dom_sf"/>
</dbReference>
<evidence type="ECO:0000259" key="1">
    <source>
        <dbReference type="PROSITE" id="PS50181"/>
    </source>
</evidence>
<protein>
    <recommendedName>
        <fullName evidence="1">F-box domain-containing protein</fullName>
    </recommendedName>
</protein>
<reference evidence="2" key="1">
    <citation type="journal article" date="2020" name="Phytopathology">
        <title>Genome sequence of the chestnut blight fungus Cryphonectria parasitica EP155: A fundamental resource for an archetypical invasive plant pathogen.</title>
        <authorList>
            <person name="Crouch J.A."/>
            <person name="Dawe A."/>
            <person name="Aerts A."/>
            <person name="Barry K."/>
            <person name="Churchill A.C.L."/>
            <person name="Grimwood J."/>
            <person name="Hillman B."/>
            <person name="Milgroom M.G."/>
            <person name="Pangilinan J."/>
            <person name="Smith M."/>
            <person name="Salamov A."/>
            <person name="Schmutz J."/>
            <person name="Yadav J."/>
            <person name="Grigoriev I.V."/>
            <person name="Nuss D."/>
        </authorList>
    </citation>
    <scope>NUCLEOTIDE SEQUENCE</scope>
    <source>
        <strain evidence="2">EP155</strain>
    </source>
</reference>
<dbReference type="SUPFAM" id="SSF81383">
    <property type="entry name" value="F-box domain"/>
    <property type="match status" value="1"/>
</dbReference>
<dbReference type="EMBL" id="MU032347">
    <property type="protein sequence ID" value="KAF3766383.1"/>
    <property type="molecule type" value="Genomic_DNA"/>
</dbReference>
<evidence type="ECO:0000313" key="2">
    <source>
        <dbReference type="EMBL" id="KAF3766383.1"/>
    </source>
</evidence>
<keyword evidence="3" id="KW-1185">Reference proteome</keyword>
<evidence type="ECO:0000313" key="3">
    <source>
        <dbReference type="Proteomes" id="UP000803844"/>
    </source>
</evidence>
<dbReference type="OrthoDB" id="1638493at2759"/>
<feature type="domain" description="F-box" evidence="1">
    <location>
        <begin position="19"/>
        <end position="67"/>
    </location>
</feature>
<accession>A0A9P5CPP4</accession>
<feature type="non-terminal residue" evidence="2">
    <location>
        <position position="247"/>
    </location>
</feature>
<dbReference type="Proteomes" id="UP000803844">
    <property type="component" value="Unassembled WGS sequence"/>
</dbReference>
<sequence>MASHSSPLVETWVPEDGADCGIMSMPVEMMLKIFGLLDLQSALNLAGVNNAIRSIFLKHQDTLVMDIMKAEMSPLDALLQHVVSKPLEDVNVCCGPCLRRRIYFKGRLISDGEDEESDPDGQTHNSLRPVTLDQTHFRKLIRTYFTVKKWEEFFPQYRFREIPADCRALRPREAERLRRALYQWMSYASHFHWESQRLTRYQPIEGSYDIRCRKLRVLSNMELVGLHDLWETVYAMVRVHICPSIEQ</sequence>